<comment type="catalytic activity">
    <reaction evidence="1">
        <text>ATP + protein L-histidine = ADP + protein N-phospho-L-histidine.</text>
        <dbReference type="EC" id="2.7.13.3"/>
    </reaction>
</comment>
<dbReference type="InterPro" id="IPR005467">
    <property type="entry name" value="His_kinase_dom"/>
</dbReference>
<evidence type="ECO:0000256" key="17">
    <source>
        <dbReference type="ARBA" id="ARBA00074306"/>
    </source>
</evidence>
<keyword evidence="6 19" id="KW-0597">Phosphoprotein</keyword>
<dbReference type="InterPro" id="IPR036097">
    <property type="entry name" value="HisK_dim/P_sf"/>
</dbReference>
<dbReference type="Gene3D" id="1.10.287.130">
    <property type="match status" value="1"/>
</dbReference>
<keyword evidence="9" id="KW-0547">Nucleotide-binding</keyword>
<feature type="domain" description="Response regulatory" evidence="22">
    <location>
        <begin position="745"/>
        <end position="856"/>
    </location>
</feature>
<feature type="modified residue" description="4-aspartylphosphate" evidence="19">
    <location>
        <position position="72"/>
    </location>
</feature>
<dbReference type="SMART" id="SM00091">
    <property type="entry name" value="PAS"/>
    <property type="match status" value="1"/>
</dbReference>
<feature type="domain" description="Histidine kinase" evidence="21">
    <location>
        <begin position="506"/>
        <end position="729"/>
    </location>
</feature>
<evidence type="ECO:0000256" key="15">
    <source>
        <dbReference type="ARBA" id="ARBA00064003"/>
    </source>
</evidence>
<dbReference type="GO" id="GO:0005524">
    <property type="term" value="F:ATP binding"/>
    <property type="evidence" value="ECO:0007669"/>
    <property type="project" value="UniProtKB-KW"/>
</dbReference>
<dbReference type="InterPro" id="IPR035965">
    <property type="entry name" value="PAS-like_dom_sf"/>
</dbReference>
<evidence type="ECO:0000259" key="22">
    <source>
        <dbReference type="PROSITE" id="PS50110"/>
    </source>
</evidence>
<dbReference type="AlphaFoldDB" id="A0A2W4WTE4"/>
<evidence type="ECO:0000256" key="3">
    <source>
        <dbReference type="ARBA" id="ARBA00006402"/>
    </source>
</evidence>
<evidence type="ECO:0000256" key="19">
    <source>
        <dbReference type="PROSITE-ProRule" id="PRU00169"/>
    </source>
</evidence>
<dbReference type="FunFam" id="1.10.287.130:FF:000002">
    <property type="entry name" value="Two-component osmosensing histidine kinase"/>
    <property type="match status" value="1"/>
</dbReference>
<dbReference type="Pfam" id="PF00512">
    <property type="entry name" value="HisKA"/>
    <property type="match status" value="1"/>
</dbReference>
<evidence type="ECO:0000256" key="7">
    <source>
        <dbReference type="ARBA" id="ARBA00022679"/>
    </source>
</evidence>
<dbReference type="InterPro" id="IPR004358">
    <property type="entry name" value="Sig_transdc_His_kin-like_C"/>
</dbReference>
<dbReference type="Gene3D" id="3.30.450.40">
    <property type="match status" value="1"/>
</dbReference>
<accession>A0A2W4WTE4</accession>
<evidence type="ECO:0000256" key="6">
    <source>
        <dbReference type="ARBA" id="ARBA00022553"/>
    </source>
</evidence>
<keyword evidence="13" id="KW-0902">Two-component regulatory system</keyword>
<dbReference type="InterPro" id="IPR036641">
    <property type="entry name" value="HPT_dom_sf"/>
</dbReference>
<dbReference type="CDD" id="cd16922">
    <property type="entry name" value="HATPase_EvgS-ArcB-TorS-like"/>
    <property type="match status" value="1"/>
</dbReference>
<gene>
    <name evidence="26" type="ORF">DCF19_01160</name>
</gene>
<dbReference type="InterPro" id="IPR003018">
    <property type="entry name" value="GAF"/>
</dbReference>
<dbReference type="CDD" id="cd00130">
    <property type="entry name" value="PAS"/>
    <property type="match status" value="1"/>
</dbReference>
<dbReference type="InterPro" id="IPR001789">
    <property type="entry name" value="Sig_transdc_resp-reg_receiver"/>
</dbReference>
<evidence type="ECO:0000313" key="26">
    <source>
        <dbReference type="EMBL" id="PZO45129.1"/>
    </source>
</evidence>
<evidence type="ECO:0000256" key="18">
    <source>
        <dbReference type="PROSITE-ProRule" id="PRU00110"/>
    </source>
</evidence>
<dbReference type="SMART" id="SM00388">
    <property type="entry name" value="HisKA"/>
    <property type="match status" value="1"/>
</dbReference>
<dbReference type="InterPro" id="IPR036890">
    <property type="entry name" value="HATPase_C_sf"/>
</dbReference>
<feature type="domain" description="Response regulatory" evidence="22">
    <location>
        <begin position="883"/>
        <end position="998"/>
    </location>
</feature>
<dbReference type="SUPFAM" id="SSF55874">
    <property type="entry name" value="ATPase domain of HSP90 chaperone/DNA topoisomerase II/histidine kinase"/>
    <property type="match status" value="1"/>
</dbReference>
<dbReference type="PANTHER" id="PTHR45339">
    <property type="entry name" value="HYBRID SIGNAL TRANSDUCTION HISTIDINE KINASE J"/>
    <property type="match status" value="1"/>
</dbReference>
<comment type="caution">
    <text evidence="26">The sequence shown here is derived from an EMBL/GenBank/DDBJ whole genome shotgun (WGS) entry which is preliminary data.</text>
</comment>
<comment type="subcellular location">
    <subcellularLocation>
        <location evidence="2">Cell membrane</location>
        <topology evidence="2">Multi-pass membrane protein</topology>
    </subcellularLocation>
</comment>
<dbReference type="InterPro" id="IPR003661">
    <property type="entry name" value="HisK_dim/P_dom"/>
</dbReference>
<evidence type="ECO:0000259" key="25">
    <source>
        <dbReference type="PROSITE" id="PS50894"/>
    </source>
</evidence>
<dbReference type="InterPro" id="IPR000014">
    <property type="entry name" value="PAS"/>
</dbReference>
<dbReference type="PROSITE" id="PS50113">
    <property type="entry name" value="PAC"/>
    <property type="match status" value="1"/>
</dbReference>
<keyword evidence="12" id="KW-1133">Transmembrane helix</keyword>
<evidence type="ECO:0000259" key="21">
    <source>
        <dbReference type="PROSITE" id="PS50109"/>
    </source>
</evidence>
<feature type="domain" description="PAS" evidence="23">
    <location>
        <begin position="363"/>
        <end position="433"/>
    </location>
</feature>
<keyword evidence="5" id="KW-1003">Cell membrane</keyword>
<dbReference type="SMART" id="SM00065">
    <property type="entry name" value="GAF"/>
    <property type="match status" value="1"/>
</dbReference>
<dbReference type="Pfam" id="PF01590">
    <property type="entry name" value="GAF"/>
    <property type="match status" value="1"/>
</dbReference>
<dbReference type="PRINTS" id="PR00344">
    <property type="entry name" value="BCTRLSENSOR"/>
</dbReference>
<feature type="domain" description="PAC" evidence="24">
    <location>
        <begin position="437"/>
        <end position="489"/>
    </location>
</feature>
<evidence type="ECO:0000256" key="12">
    <source>
        <dbReference type="ARBA" id="ARBA00022989"/>
    </source>
</evidence>
<dbReference type="Pfam" id="PF02518">
    <property type="entry name" value="HATPase_c"/>
    <property type="match status" value="1"/>
</dbReference>
<dbReference type="PROSITE" id="PS50894">
    <property type="entry name" value="HPT"/>
    <property type="match status" value="1"/>
</dbReference>
<dbReference type="SUPFAM" id="SSF55781">
    <property type="entry name" value="GAF domain-like"/>
    <property type="match status" value="1"/>
</dbReference>
<dbReference type="EC" id="2.7.13.3" evidence="4"/>
<dbReference type="InterPro" id="IPR029016">
    <property type="entry name" value="GAF-like_dom_sf"/>
</dbReference>
<dbReference type="Pfam" id="PF08447">
    <property type="entry name" value="PAS_3"/>
    <property type="match status" value="1"/>
</dbReference>
<dbReference type="Pfam" id="PF00072">
    <property type="entry name" value="Response_reg"/>
    <property type="match status" value="3"/>
</dbReference>
<evidence type="ECO:0000256" key="11">
    <source>
        <dbReference type="ARBA" id="ARBA00022840"/>
    </source>
</evidence>
<dbReference type="Gene3D" id="3.40.50.2300">
    <property type="match status" value="3"/>
</dbReference>
<keyword evidence="11" id="KW-0067">ATP-binding</keyword>
<dbReference type="Proteomes" id="UP000249467">
    <property type="component" value="Unassembled WGS sequence"/>
</dbReference>
<keyword evidence="8" id="KW-0812">Transmembrane</keyword>
<dbReference type="InterPro" id="IPR008207">
    <property type="entry name" value="Sig_transdc_His_kin_Hpt_dom"/>
</dbReference>
<dbReference type="SUPFAM" id="SSF47226">
    <property type="entry name" value="Histidine-containing phosphotransfer domain, HPT domain"/>
    <property type="match status" value="1"/>
</dbReference>
<dbReference type="SMART" id="SM00387">
    <property type="entry name" value="HATPase_c"/>
    <property type="match status" value="1"/>
</dbReference>
<reference evidence="26 27" key="1">
    <citation type="submission" date="2018-04" db="EMBL/GenBank/DDBJ databases">
        <authorList>
            <person name="Go L.Y."/>
            <person name="Mitchell J.A."/>
        </authorList>
    </citation>
    <scope>NUCLEOTIDE SEQUENCE [LARGE SCALE GENOMIC DNA]</scope>
    <source>
        <strain evidence="26">ULC066bin1</strain>
    </source>
</reference>
<evidence type="ECO:0000256" key="10">
    <source>
        <dbReference type="ARBA" id="ARBA00022777"/>
    </source>
</evidence>
<dbReference type="PROSITE" id="PS50046">
    <property type="entry name" value="PHYTOCHROME_2"/>
    <property type="match status" value="1"/>
</dbReference>
<dbReference type="GO" id="GO:0005886">
    <property type="term" value="C:plasma membrane"/>
    <property type="evidence" value="ECO:0007669"/>
    <property type="project" value="UniProtKB-SubCell"/>
</dbReference>
<sequence length="1173" mass="131203">MSSTLNSHVNNSQLLHSQVKVLIVEDNESDRAIYRRYIQSDKINDYQFLETDSIKEGINIWRSQSPDVIVLDFDLRDGNGLKLLEIMSEGVIDPKLPVIMLTGYKDGLLAAKAMKLGAADYLIKDEINSVSFCSSIHRLLERISLFRKLERSQQQEALISEIAQHVRQSLELDKIYEAIVQDVKTFLNADRTVIYKFNPSMSGTIVAESVDHPWDASIHANIIDTCFRDNLGSAYREGKIFAANDIYNANLSSCHIQLLERFQVRANLVVPILLPESLPYSNDTKARNDSSLWGLLIVHQCSNVRNWEDVDLRLLQQLSVQLAIALHQAELYQNLQKLNSSLEEKVQQRVTELQDSELKLRHSEDLLRISFDNAPVGMATLNLEGKFLTVNQDICKTYGYSAEELLQLKAVEITHPDSIELTISCLNKLIAGESSSAILEKKYIHKKGNLIEAISRVSLVRDINNDPVQFVVSVEDITEKKQNDAKLAAAKIAEASNKAKSEFLAAMSHEIRTPMNAVIGMAGLLSSTSLSSQQQQFVSGIRQGGEVLLSVINKILDFSQIEAGSIELEEHPFDLRNCIEEMLYLMSSQTAAKFLELSVLIDTEVPQRIIGDSTRLRQVLVNLISNAIKFTERGEIVVTLNSTVVESDSNIYQLNFTVSDTGIGIAPEAISRLFKAFSQADSSITRQYGGTGLGLAICKQLCKLMGGELQVVSEVGKGTTFSFFIRARAIAAEAQAIAPELDKKCILVINDNETTQRAILLYSQEWGMVIQFTRTEVEALKYLELVSFDAILIDCKLLSIDIVGFVSKIQEILPDLPIILMTSIAGIDIPPRLQFSGYLTKPITSSKLYKMFLELFTSSDTQKANSYPSFNVDSNFASKHPFKILVVEDNSVNQQIFLLMLERLGYQGDVVGNGLEAINALERQPYDLVFLDIQMPIMDGLTACQHIRQRSEHSPWIIGLSANAFSESRETALSAGMNDYLTKPLEIEELITTLNRVSDRLKLIKNPVERSSRQISEDLDVSKDRLIEPTKARSDDIKELIVPPNIDFQHKNYATELSVINPSTLAMLEQCISKKALSEIIKSYLAESTRSIAKMRDSLVQLEFEKISFENHSLRGGSGTLGADRLVVICKELSRVCKTDNYAGKSKDVDGVLQQLELEFMRTAQFLQQKIAA</sequence>
<dbReference type="CDD" id="cd00156">
    <property type="entry name" value="REC"/>
    <property type="match status" value="2"/>
</dbReference>
<feature type="domain" description="Phytochrome chromophore attachment site" evidence="20">
    <location>
        <begin position="171"/>
        <end position="321"/>
    </location>
</feature>
<dbReference type="InterPro" id="IPR001610">
    <property type="entry name" value="PAC"/>
</dbReference>
<feature type="modified residue" description="4-aspartylphosphate" evidence="19">
    <location>
        <position position="794"/>
    </location>
</feature>
<dbReference type="InterPro" id="IPR003594">
    <property type="entry name" value="HATPase_dom"/>
</dbReference>
<feature type="modified residue" description="Phosphohistidine" evidence="18">
    <location>
        <position position="1112"/>
    </location>
</feature>
<dbReference type="InterPro" id="IPR013655">
    <property type="entry name" value="PAS_fold_3"/>
</dbReference>
<reference evidence="26 27" key="2">
    <citation type="submission" date="2018-06" db="EMBL/GenBank/DDBJ databases">
        <title>Metagenomic assembly of (sub)arctic Cyanobacteria and their associated microbiome from non-axenic cultures.</title>
        <authorList>
            <person name="Baurain D."/>
        </authorList>
    </citation>
    <scope>NUCLEOTIDE SEQUENCE [LARGE SCALE GENOMIC DNA]</scope>
    <source>
        <strain evidence="26">ULC066bin1</strain>
    </source>
</reference>
<protein>
    <recommendedName>
        <fullName evidence="17">Circadian input-output histidine kinase CikA</fullName>
        <ecNumber evidence="4">2.7.13.3</ecNumber>
    </recommendedName>
    <alternativeName>
        <fullName evidence="16">Sensory/regulatory protein RpfC</fullName>
    </alternativeName>
</protein>
<keyword evidence="10" id="KW-0418">Kinase</keyword>
<feature type="domain" description="HPt" evidence="25">
    <location>
        <begin position="1073"/>
        <end position="1173"/>
    </location>
</feature>
<dbReference type="PROSITE" id="PS50109">
    <property type="entry name" value="HIS_KIN"/>
    <property type="match status" value="1"/>
</dbReference>
<evidence type="ECO:0000259" key="20">
    <source>
        <dbReference type="PROSITE" id="PS50046"/>
    </source>
</evidence>
<evidence type="ECO:0000256" key="16">
    <source>
        <dbReference type="ARBA" id="ARBA00068150"/>
    </source>
</evidence>
<dbReference type="EMBL" id="QBML01000001">
    <property type="protein sequence ID" value="PZO45129.1"/>
    <property type="molecule type" value="Genomic_DNA"/>
</dbReference>
<evidence type="ECO:0000256" key="5">
    <source>
        <dbReference type="ARBA" id="ARBA00022475"/>
    </source>
</evidence>
<dbReference type="Gene3D" id="3.30.565.10">
    <property type="entry name" value="Histidine kinase-like ATPase, C-terminal domain"/>
    <property type="match status" value="1"/>
</dbReference>
<evidence type="ECO:0000256" key="14">
    <source>
        <dbReference type="ARBA" id="ARBA00023136"/>
    </source>
</evidence>
<dbReference type="SMART" id="SM00448">
    <property type="entry name" value="REC"/>
    <property type="match status" value="3"/>
</dbReference>
<dbReference type="SUPFAM" id="SSF52172">
    <property type="entry name" value="CheY-like"/>
    <property type="match status" value="3"/>
</dbReference>
<keyword evidence="14" id="KW-0472">Membrane</keyword>
<evidence type="ECO:0000256" key="1">
    <source>
        <dbReference type="ARBA" id="ARBA00000085"/>
    </source>
</evidence>
<dbReference type="PANTHER" id="PTHR45339:SF1">
    <property type="entry name" value="HYBRID SIGNAL TRANSDUCTION HISTIDINE KINASE J"/>
    <property type="match status" value="1"/>
</dbReference>
<evidence type="ECO:0000256" key="4">
    <source>
        <dbReference type="ARBA" id="ARBA00012438"/>
    </source>
</evidence>
<dbReference type="SMART" id="SM00086">
    <property type="entry name" value="PAC"/>
    <property type="match status" value="1"/>
</dbReference>
<dbReference type="SUPFAM" id="SSF55785">
    <property type="entry name" value="PYP-like sensor domain (PAS domain)"/>
    <property type="match status" value="1"/>
</dbReference>
<dbReference type="InterPro" id="IPR016132">
    <property type="entry name" value="Phyto_chromo_attachment"/>
</dbReference>
<proteinExistence type="inferred from homology"/>
<evidence type="ECO:0000256" key="8">
    <source>
        <dbReference type="ARBA" id="ARBA00022692"/>
    </source>
</evidence>
<dbReference type="PROSITE" id="PS50112">
    <property type="entry name" value="PAS"/>
    <property type="match status" value="1"/>
</dbReference>
<feature type="modified residue" description="4-aspartylphosphate" evidence="19">
    <location>
        <position position="932"/>
    </location>
</feature>
<dbReference type="InterPro" id="IPR000700">
    <property type="entry name" value="PAS-assoc_C"/>
</dbReference>
<evidence type="ECO:0000259" key="23">
    <source>
        <dbReference type="PROSITE" id="PS50112"/>
    </source>
</evidence>
<evidence type="ECO:0000256" key="13">
    <source>
        <dbReference type="ARBA" id="ARBA00023012"/>
    </source>
</evidence>
<evidence type="ECO:0000256" key="9">
    <source>
        <dbReference type="ARBA" id="ARBA00022741"/>
    </source>
</evidence>
<organism evidence="26 27">
    <name type="scientific">Pseudanabaena frigida</name>
    <dbReference type="NCBI Taxonomy" id="945775"/>
    <lineage>
        <taxon>Bacteria</taxon>
        <taxon>Bacillati</taxon>
        <taxon>Cyanobacteriota</taxon>
        <taxon>Cyanophyceae</taxon>
        <taxon>Pseudanabaenales</taxon>
        <taxon>Pseudanabaenaceae</taxon>
        <taxon>Pseudanabaena</taxon>
    </lineage>
</organism>
<dbReference type="GO" id="GO:0000155">
    <property type="term" value="F:phosphorelay sensor kinase activity"/>
    <property type="evidence" value="ECO:0007669"/>
    <property type="project" value="InterPro"/>
</dbReference>
<dbReference type="FunFam" id="3.30.565.10:FF:000010">
    <property type="entry name" value="Sensor histidine kinase RcsC"/>
    <property type="match status" value="1"/>
</dbReference>
<dbReference type="Gene3D" id="1.20.120.160">
    <property type="entry name" value="HPT domain"/>
    <property type="match status" value="1"/>
</dbReference>
<dbReference type="InterPro" id="IPR011006">
    <property type="entry name" value="CheY-like_superfamily"/>
</dbReference>
<dbReference type="CDD" id="cd00082">
    <property type="entry name" value="HisKA"/>
    <property type="match status" value="1"/>
</dbReference>
<dbReference type="CDD" id="cd17546">
    <property type="entry name" value="REC_hyHK_CKI1_RcsC-like"/>
    <property type="match status" value="1"/>
</dbReference>
<dbReference type="SUPFAM" id="SSF47384">
    <property type="entry name" value="Homodimeric domain of signal transducing histidine kinase"/>
    <property type="match status" value="1"/>
</dbReference>
<comment type="similarity">
    <text evidence="3">In the N-terminal section; belongs to the phytochrome family.</text>
</comment>
<feature type="domain" description="Response regulatory" evidence="22">
    <location>
        <begin position="20"/>
        <end position="139"/>
    </location>
</feature>
<evidence type="ECO:0000256" key="2">
    <source>
        <dbReference type="ARBA" id="ARBA00004651"/>
    </source>
</evidence>
<dbReference type="Gene3D" id="3.30.450.20">
    <property type="entry name" value="PAS domain"/>
    <property type="match status" value="1"/>
</dbReference>
<dbReference type="Pfam" id="PF01627">
    <property type="entry name" value="Hpt"/>
    <property type="match status" value="1"/>
</dbReference>
<comment type="subunit">
    <text evidence="15">At low DSF concentrations, interacts with RpfF.</text>
</comment>
<name>A0A2W4WTE4_9CYAN</name>
<evidence type="ECO:0000259" key="24">
    <source>
        <dbReference type="PROSITE" id="PS50113"/>
    </source>
</evidence>
<keyword evidence="7" id="KW-0808">Transferase</keyword>
<dbReference type="NCBIfam" id="TIGR00229">
    <property type="entry name" value="sensory_box"/>
    <property type="match status" value="1"/>
</dbReference>
<dbReference type="PROSITE" id="PS50110">
    <property type="entry name" value="RESPONSE_REGULATORY"/>
    <property type="match status" value="3"/>
</dbReference>
<evidence type="ECO:0000313" key="27">
    <source>
        <dbReference type="Proteomes" id="UP000249467"/>
    </source>
</evidence>